<organism evidence="1 2">
    <name type="scientific">Bauhinia variegata</name>
    <name type="common">Purple orchid tree</name>
    <name type="synonym">Phanera variegata</name>
    <dbReference type="NCBI Taxonomy" id="167791"/>
    <lineage>
        <taxon>Eukaryota</taxon>
        <taxon>Viridiplantae</taxon>
        <taxon>Streptophyta</taxon>
        <taxon>Embryophyta</taxon>
        <taxon>Tracheophyta</taxon>
        <taxon>Spermatophyta</taxon>
        <taxon>Magnoliopsida</taxon>
        <taxon>eudicotyledons</taxon>
        <taxon>Gunneridae</taxon>
        <taxon>Pentapetalae</taxon>
        <taxon>rosids</taxon>
        <taxon>fabids</taxon>
        <taxon>Fabales</taxon>
        <taxon>Fabaceae</taxon>
        <taxon>Cercidoideae</taxon>
        <taxon>Cercideae</taxon>
        <taxon>Bauhiniinae</taxon>
        <taxon>Bauhinia</taxon>
    </lineage>
</organism>
<keyword evidence="2" id="KW-1185">Reference proteome</keyword>
<gene>
    <name evidence="1" type="ORF">L6164_011459</name>
</gene>
<protein>
    <submittedName>
        <fullName evidence="1">Uncharacterized protein</fullName>
    </submittedName>
</protein>
<dbReference type="Proteomes" id="UP000828941">
    <property type="component" value="Chromosome 5"/>
</dbReference>
<proteinExistence type="predicted"/>
<dbReference type="EMBL" id="CM039430">
    <property type="protein sequence ID" value="KAI4344208.1"/>
    <property type="molecule type" value="Genomic_DNA"/>
</dbReference>
<name>A0ACB9P6Y0_BAUVA</name>
<accession>A0ACB9P6Y0</accession>
<evidence type="ECO:0000313" key="2">
    <source>
        <dbReference type="Proteomes" id="UP000828941"/>
    </source>
</evidence>
<comment type="caution">
    <text evidence="1">The sequence shown here is derived from an EMBL/GenBank/DDBJ whole genome shotgun (WGS) entry which is preliminary data.</text>
</comment>
<sequence length="102" mass="12418">MLMIQFSPKWTPIDRRFPLDEVHSGKHTSEEKQRMMMETMRTSQVKRARKKEILRMTLRQMVQKEVMMKTTMMGMRKMMMKMGRIKRSLHNHLQRRGGENYS</sequence>
<evidence type="ECO:0000313" key="1">
    <source>
        <dbReference type="EMBL" id="KAI4344208.1"/>
    </source>
</evidence>
<reference evidence="1 2" key="1">
    <citation type="journal article" date="2022" name="DNA Res.">
        <title>Chromosomal-level genome assembly of the orchid tree Bauhinia variegata (Leguminosae; Cercidoideae) supports the allotetraploid origin hypothesis of Bauhinia.</title>
        <authorList>
            <person name="Zhong Y."/>
            <person name="Chen Y."/>
            <person name="Zheng D."/>
            <person name="Pang J."/>
            <person name="Liu Y."/>
            <person name="Luo S."/>
            <person name="Meng S."/>
            <person name="Qian L."/>
            <person name="Wei D."/>
            <person name="Dai S."/>
            <person name="Zhou R."/>
        </authorList>
    </citation>
    <scope>NUCLEOTIDE SEQUENCE [LARGE SCALE GENOMIC DNA]</scope>
    <source>
        <strain evidence="1">BV-YZ2020</strain>
    </source>
</reference>